<dbReference type="CDD" id="cd00082">
    <property type="entry name" value="HisKA"/>
    <property type="match status" value="1"/>
</dbReference>
<keyword evidence="13 14" id="KW-0472">Membrane</keyword>
<feature type="transmembrane region" description="Helical" evidence="14">
    <location>
        <begin position="20"/>
        <end position="42"/>
    </location>
</feature>
<evidence type="ECO:0000256" key="11">
    <source>
        <dbReference type="ARBA" id="ARBA00022989"/>
    </source>
</evidence>
<evidence type="ECO:0000256" key="8">
    <source>
        <dbReference type="ARBA" id="ARBA00022741"/>
    </source>
</evidence>
<comment type="catalytic activity">
    <reaction evidence="1">
        <text>ATP + protein L-histidine = ADP + protein N-phospho-L-histidine.</text>
        <dbReference type="EC" id="2.7.13.3"/>
    </reaction>
</comment>
<evidence type="ECO:0000256" key="1">
    <source>
        <dbReference type="ARBA" id="ARBA00000085"/>
    </source>
</evidence>
<feature type="transmembrane region" description="Helical" evidence="14">
    <location>
        <begin position="96"/>
        <end position="116"/>
    </location>
</feature>
<dbReference type="InterPro" id="IPR036097">
    <property type="entry name" value="HisK_dim/P_sf"/>
</dbReference>
<keyword evidence="6" id="KW-0808">Transferase</keyword>
<dbReference type="GO" id="GO:0005886">
    <property type="term" value="C:plasma membrane"/>
    <property type="evidence" value="ECO:0007669"/>
    <property type="project" value="UniProtKB-SubCell"/>
</dbReference>
<dbReference type="InterPro" id="IPR003661">
    <property type="entry name" value="HisK_dim/P_dom"/>
</dbReference>
<gene>
    <name evidence="17" type="ORF">EHS15_14120</name>
</gene>
<organism evidence="17 18">
    <name type="scientific">Leptospira idonii</name>
    <dbReference type="NCBI Taxonomy" id="1193500"/>
    <lineage>
        <taxon>Bacteria</taxon>
        <taxon>Pseudomonadati</taxon>
        <taxon>Spirochaetota</taxon>
        <taxon>Spirochaetia</taxon>
        <taxon>Leptospirales</taxon>
        <taxon>Leptospiraceae</taxon>
        <taxon>Leptospira</taxon>
    </lineage>
</organism>
<dbReference type="InterPro" id="IPR036890">
    <property type="entry name" value="HATPase_C_sf"/>
</dbReference>
<dbReference type="SUPFAM" id="SSF158472">
    <property type="entry name" value="HAMP domain-like"/>
    <property type="match status" value="1"/>
</dbReference>
<dbReference type="PROSITE" id="PS50885">
    <property type="entry name" value="HAMP"/>
    <property type="match status" value="1"/>
</dbReference>
<evidence type="ECO:0000256" key="7">
    <source>
        <dbReference type="ARBA" id="ARBA00022692"/>
    </source>
</evidence>
<keyword evidence="10" id="KW-0067">ATP-binding</keyword>
<dbReference type="EC" id="2.7.13.3" evidence="3"/>
<dbReference type="GO" id="GO:0005524">
    <property type="term" value="F:ATP binding"/>
    <property type="evidence" value="ECO:0007669"/>
    <property type="project" value="UniProtKB-KW"/>
</dbReference>
<dbReference type="SMART" id="SM00388">
    <property type="entry name" value="HisKA"/>
    <property type="match status" value="1"/>
</dbReference>
<dbReference type="SUPFAM" id="SSF55874">
    <property type="entry name" value="ATPase domain of HSP90 chaperone/DNA topoisomerase II/histidine kinase"/>
    <property type="match status" value="1"/>
</dbReference>
<evidence type="ECO:0000259" key="15">
    <source>
        <dbReference type="PROSITE" id="PS50109"/>
    </source>
</evidence>
<keyword evidence="4" id="KW-1003">Cell membrane</keyword>
<keyword evidence="18" id="KW-1185">Reference proteome</keyword>
<dbReference type="PROSITE" id="PS50109">
    <property type="entry name" value="HIS_KIN"/>
    <property type="match status" value="1"/>
</dbReference>
<dbReference type="InterPro" id="IPR004358">
    <property type="entry name" value="Sig_transdc_His_kin-like_C"/>
</dbReference>
<keyword evidence="8" id="KW-0547">Nucleotide-binding</keyword>
<dbReference type="Gene3D" id="1.10.287.130">
    <property type="match status" value="1"/>
</dbReference>
<keyword evidence="12" id="KW-0902">Two-component regulatory system</keyword>
<dbReference type="InterPro" id="IPR005467">
    <property type="entry name" value="His_kinase_dom"/>
</dbReference>
<dbReference type="Pfam" id="PF00512">
    <property type="entry name" value="HisKA"/>
    <property type="match status" value="1"/>
</dbReference>
<dbReference type="InterPro" id="IPR050398">
    <property type="entry name" value="HssS/ArlS-like"/>
</dbReference>
<evidence type="ECO:0000256" key="9">
    <source>
        <dbReference type="ARBA" id="ARBA00022777"/>
    </source>
</evidence>
<evidence type="ECO:0000256" key="4">
    <source>
        <dbReference type="ARBA" id="ARBA00022475"/>
    </source>
</evidence>
<dbReference type="SMART" id="SM00304">
    <property type="entry name" value="HAMP"/>
    <property type="match status" value="1"/>
</dbReference>
<evidence type="ECO:0000256" key="12">
    <source>
        <dbReference type="ARBA" id="ARBA00023012"/>
    </source>
</evidence>
<feature type="transmembrane region" description="Helical" evidence="14">
    <location>
        <begin position="285"/>
        <end position="308"/>
    </location>
</feature>
<dbReference type="SMART" id="SM00387">
    <property type="entry name" value="HATPase_c"/>
    <property type="match status" value="1"/>
</dbReference>
<feature type="domain" description="Histidine kinase" evidence="15">
    <location>
        <begin position="378"/>
        <end position="607"/>
    </location>
</feature>
<dbReference type="Gene3D" id="6.10.340.10">
    <property type="match status" value="1"/>
</dbReference>
<dbReference type="RefSeq" id="WP_135761203.1">
    <property type="nucleotide sequence ID" value="NZ_RQHW01000047.1"/>
</dbReference>
<dbReference type="PRINTS" id="PR00344">
    <property type="entry name" value="BCTRLSENSOR"/>
</dbReference>
<evidence type="ECO:0000256" key="6">
    <source>
        <dbReference type="ARBA" id="ARBA00022679"/>
    </source>
</evidence>
<evidence type="ECO:0000256" key="3">
    <source>
        <dbReference type="ARBA" id="ARBA00012438"/>
    </source>
</evidence>
<dbReference type="EMBL" id="RQHW01000047">
    <property type="protein sequence ID" value="TGN18520.1"/>
    <property type="molecule type" value="Genomic_DNA"/>
</dbReference>
<sequence length="608" mass="70500">MFRNRFKFPFRISEENRYYLRDVFIFCLTVTVSVTLAEIFIFRSEEEVPFSAKFDTYVLLLIPFFILSLILSYIYRNKRNLETGKIRSSIRYRLTLAFLFVALLPSLPIFILSSNLTGKLIEGFYRVDISNALQSSEFLISNAEKEAEKNLQEKGIRLFRSAKNESSDGYDIFRKAVEYGFFEKEDYYLCYTEKGKAKFESRGLYKYIENLEFVHPESKPDFLQAKLYLEDKAYYFLKFTLNEETNLYLGQRIHKGVEKEVLNIVNATSTYDTVRLWKEKIPHSIRLTIAFFSFSMFFVAILFSFIFARKISRPIINLANATKKVSLGESDVKIEMTEDGEMGILIESFNQMVSDLKSKSEELMHTQRIAAWKEVAQRMAHEIKNPLTPIQLSAERIQRKFQNPKTENLGSVIKDATETIIGQVRVLEHLVKEFSEFARMPVPVLINQNLNPILEEAVRLFKESTDIDFELKLAENLPEVFLDKRLFLGVINNLLKNAVEAIQSDYNSSEEVDLWSPKMKKIRIMTKLQRKPLRRSIVIEIDDSGPGLKPEFKEKIFEPYFSTKENHGSGIGLAVVQKTIIDHHGHISVENSKLGGCKFRIELPLGQS</sequence>
<keyword evidence="9" id="KW-0418">Kinase</keyword>
<dbReference type="CDD" id="cd06225">
    <property type="entry name" value="HAMP"/>
    <property type="match status" value="1"/>
</dbReference>
<dbReference type="AlphaFoldDB" id="A0A4R9LWB6"/>
<dbReference type="PANTHER" id="PTHR45528">
    <property type="entry name" value="SENSOR HISTIDINE KINASE CPXA"/>
    <property type="match status" value="1"/>
</dbReference>
<evidence type="ECO:0000256" key="10">
    <source>
        <dbReference type="ARBA" id="ARBA00022840"/>
    </source>
</evidence>
<dbReference type="Pfam" id="PF00672">
    <property type="entry name" value="HAMP"/>
    <property type="match status" value="1"/>
</dbReference>
<reference evidence="17" key="1">
    <citation type="journal article" date="2019" name="PLoS Negl. Trop. Dis.">
        <title>Revisiting the worldwide diversity of Leptospira species in the environment.</title>
        <authorList>
            <person name="Vincent A.T."/>
            <person name="Schiettekatte O."/>
            <person name="Bourhy P."/>
            <person name="Veyrier F.J."/>
            <person name="Picardeau M."/>
        </authorList>
    </citation>
    <scope>NUCLEOTIDE SEQUENCE [LARGE SCALE GENOMIC DNA]</scope>
    <source>
        <strain evidence="17">201300427</strain>
    </source>
</reference>
<dbReference type="OrthoDB" id="1931120at2"/>
<dbReference type="InterPro" id="IPR003594">
    <property type="entry name" value="HATPase_dom"/>
</dbReference>
<dbReference type="InterPro" id="IPR003660">
    <property type="entry name" value="HAMP_dom"/>
</dbReference>
<dbReference type="CDD" id="cd00075">
    <property type="entry name" value="HATPase"/>
    <property type="match status" value="1"/>
</dbReference>
<evidence type="ECO:0000256" key="5">
    <source>
        <dbReference type="ARBA" id="ARBA00022553"/>
    </source>
</evidence>
<evidence type="ECO:0000256" key="13">
    <source>
        <dbReference type="ARBA" id="ARBA00023136"/>
    </source>
</evidence>
<feature type="domain" description="HAMP" evidence="16">
    <location>
        <begin position="309"/>
        <end position="361"/>
    </location>
</feature>
<proteinExistence type="predicted"/>
<evidence type="ECO:0000256" key="2">
    <source>
        <dbReference type="ARBA" id="ARBA00004651"/>
    </source>
</evidence>
<evidence type="ECO:0000259" key="16">
    <source>
        <dbReference type="PROSITE" id="PS50885"/>
    </source>
</evidence>
<name>A0A4R9LWB6_9LEPT</name>
<feature type="transmembrane region" description="Helical" evidence="14">
    <location>
        <begin position="54"/>
        <end position="75"/>
    </location>
</feature>
<dbReference type="Pfam" id="PF02518">
    <property type="entry name" value="HATPase_c"/>
    <property type="match status" value="1"/>
</dbReference>
<protein>
    <recommendedName>
        <fullName evidence="3">histidine kinase</fullName>
        <ecNumber evidence="3">2.7.13.3</ecNumber>
    </recommendedName>
</protein>
<evidence type="ECO:0000313" key="17">
    <source>
        <dbReference type="EMBL" id="TGN18520.1"/>
    </source>
</evidence>
<dbReference type="Gene3D" id="3.30.565.10">
    <property type="entry name" value="Histidine kinase-like ATPase, C-terminal domain"/>
    <property type="match status" value="1"/>
</dbReference>
<accession>A0A4R9LWB6</accession>
<keyword evidence="5" id="KW-0597">Phosphoprotein</keyword>
<dbReference type="Proteomes" id="UP000298058">
    <property type="component" value="Unassembled WGS sequence"/>
</dbReference>
<comment type="subcellular location">
    <subcellularLocation>
        <location evidence="2">Cell membrane</location>
        <topology evidence="2">Multi-pass membrane protein</topology>
    </subcellularLocation>
</comment>
<evidence type="ECO:0000256" key="14">
    <source>
        <dbReference type="SAM" id="Phobius"/>
    </source>
</evidence>
<keyword evidence="11 14" id="KW-1133">Transmembrane helix</keyword>
<evidence type="ECO:0000313" key="18">
    <source>
        <dbReference type="Proteomes" id="UP000298058"/>
    </source>
</evidence>
<comment type="caution">
    <text evidence="17">The sequence shown here is derived from an EMBL/GenBank/DDBJ whole genome shotgun (WGS) entry which is preliminary data.</text>
</comment>
<dbReference type="SUPFAM" id="SSF47384">
    <property type="entry name" value="Homodimeric domain of signal transducing histidine kinase"/>
    <property type="match status" value="1"/>
</dbReference>
<dbReference type="GO" id="GO:0000155">
    <property type="term" value="F:phosphorelay sensor kinase activity"/>
    <property type="evidence" value="ECO:0007669"/>
    <property type="project" value="InterPro"/>
</dbReference>
<dbReference type="NCBIfam" id="NF047496">
    <property type="entry name" value="HK_LIC11548"/>
    <property type="match status" value="1"/>
</dbReference>
<dbReference type="PANTHER" id="PTHR45528:SF1">
    <property type="entry name" value="SENSOR HISTIDINE KINASE CPXA"/>
    <property type="match status" value="1"/>
</dbReference>
<keyword evidence="7 14" id="KW-0812">Transmembrane</keyword>